<evidence type="ECO:0000313" key="1">
    <source>
        <dbReference type="EMBL" id="ETX06098.1"/>
    </source>
</evidence>
<reference evidence="1 2" key="1">
    <citation type="journal article" date="2014" name="Nature">
        <title>An environmental bacterial taxon with a large and distinct metabolic repertoire.</title>
        <authorList>
            <person name="Wilson M.C."/>
            <person name="Mori T."/>
            <person name="Ruckert C."/>
            <person name="Uria A.R."/>
            <person name="Helf M.J."/>
            <person name="Takada K."/>
            <person name="Gernert C."/>
            <person name="Steffens U.A."/>
            <person name="Heycke N."/>
            <person name="Schmitt S."/>
            <person name="Rinke C."/>
            <person name="Helfrich E.J."/>
            <person name="Brachmann A.O."/>
            <person name="Gurgui C."/>
            <person name="Wakimoto T."/>
            <person name="Kracht M."/>
            <person name="Crusemann M."/>
            <person name="Hentschel U."/>
            <person name="Abe I."/>
            <person name="Matsunaga S."/>
            <person name="Kalinowski J."/>
            <person name="Takeyama H."/>
            <person name="Piel J."/>
        </authorList>
    </citation>
    <scope>NUCLEOTIDE SEQUENCE [LARGE SCALE GENOMIC DNA]</scope>
    <source>
        <strain evidence="2">TSY2</strain>
    </source>
</reference>
<proteinExistence type="predicted"/>
<name>W4M7D9_9BACT</name>
<protein>
    <submittedName>
        <fullName evidence="1">Uncharacterized protein</fullName>
    </submittedName>
</protein>
<dbReference type="EMBL" id="AZHX01000784">
    <property type="protein sequence ID" value="ETX06098.1"/>
    <property type="molecule type" value="Genomic_DNA"/>
</dbReference>
<dbReference type="Proteomes" id="UP000019140">
    <property type="component" value="Unassembled WGS sequence"/>
</dbReference>
<keyword evidence="2" id="KW-1185">Reference proteome</keyword>
<comment type="caution">
    <text evidence="1">The sequence shown here is derived from an EMBL/GenBank/DDBJ whole genome shotgun (WGS) entry which is preliminary data.</text>
</comment>
<accession>W4M7D9</accession>
<evidence type="ECO:0000313" key="2">
    <source>
        <dbReference type="Proteomes" id="UP000019140"/>
    </source>
</evidence>
<sequence>MAMTGTIWVIAMAFVAWMAAPDGVAAEQLLSGPLAKLDIKDAVIEKGGVS</sequence>
<dbReference type="AlphaFoldDB" id="W4M7D9"/>
<gene>
    <name evidence="1" type="ORF">ETSY2_19085</name>
</gene>
<organism evidence="1 2">
    <name type="scientific">Candidatus Entotheonella gemina</name>
    <dbReference type="NCBI Taxonomy" id="1429439"/>
    <lineage>
        <taxon>Bacteria</taxon>
        <taxon>Pseudomonadati</taxon>
        <taxon>Nitrospinota/Tectimicrobiota group</taxon>
        <taxon>Candidatus Tectimicrobiota</taxon>
        <taxon>Candidatus Entotheonellia</taxon>
        <taxon>Candidatus Entotheonellales</taxon>
        <taxon>Candidatus Entotheonellaceae</taxon>
        <taxon>Candidatus Entotheonella</taxon>
    </lineage>
</organism>
<dbReference type="HOGENOM" id="CLU_3115783_0_0_7"/>